<dbReference type="AlphaFoldDB" id="A0A8J6EH66"/>
<dbReference type="SMART" id="SM00369">
    <property type="entry name" value="LRR_TYP"/>
    <property type="match status" value="6"/>
</dbReference>
<reference evidence="6" key="1">
    <citation type="thesis" date="2020" institute="ProQuest LLC" country="789 East Eisenhower Parkway, Ann Arbor, MI, USA">
        <title>Comparative Genomics and Chromosome Evolution.</title>
        <authorList>
            <person name="Mudd A.B."/>
        </authorList>
    </citation>
    <scope>NUCLEOTIDE SEQUENCE</scope>
    <source>
        <strain evidence="6">HN-11 Male</strain>
        <tissue evidence="6">Kidney and liver</tissue>
    </source>
</reference>
<feature type="compositionally biased region" description="Low complexity" evidence="5">
    <location>
        <begin position="563"/>
        <end position="572"/>
    </location>
</feature>
<dbReference type="GO" id="GO:0005634">
    <property type="term" value="C:nucleus"/>
    <property type="evidence" value="ECO:0007669"/>
    <property type="project" value="TreeGrafter"/>
</dbReference>
<feature type="compositionally biased region" description="Polar residues" evidence="5">
    <location>
        <begin position="344"/>
        <end position="362"/>
    </location>
</feature>
<evidence type="ECO:0008006" key="8">
    <source>
        <dbReference type="Google" id="ProtNLM"/>
    </source>
</evidence>
<evidence type="ECO:0000256" key="1">
    <source>
        <dbReference type="ARBA" id="ARBA00004496"/>
    </source>
</evidence>
<dbReference type="OrthoDB" id="1687175at2759"/>
<keyword evidence="2" id="KW-0963">Cytoplasm</keyword>
<dbReference type="Gene3D" id="3.80.10.10">
    <property type="entry name" value="Ribonuclease Inhibitor"/>
    <property type="match status" value="2"/>
</dbReference>
<dbReference type="Pfam" id="PF00560">
    <property type="entry name" value="LRR_1"/>
    <property type="match status" value="1"/>
</dbReference>
<dbReference type="InterPro" id="IPR003591">
    <property type="entry name" value="Leu-rich_rpt_typical-subtyp"/>
</dbReference>
<feature type="region of interest" description="Disordered" evidence="5">
    <location>
        <begin position="321"/>
        <end position="372"/>
    </location>
</feature>
<evidence type="ECO:0000256" key="4">
    <source>
        <dbReference type="ARBA" id="ARBA00022737"/>
    </source>
</evidence>
<keyword evidence="7" id="KW-1185">Reference proteome</keyword>
<comment type="caution">
    <text evidence="6">The sequence shown here is derived from an EMBL/GenBank/DDBJ whole genome shotgun (WGS) entry which is preliminary data.</text>
</comment>
<dbReference type="PANTHER" id="PTHR22710">
    <property type="entry name" value="X-RAY RADIATION RESISTANCE ASSOCIATED PROTEIN 1 XRRA1"/>
    <property type="match status" value="1"/>
</dbReference>
<dbReference type="GO" id="GO:0005737">
    <property type="term" value="C:cytoplasm"/>
    <property type="evidence" value="ECO:0007669"/>
    <property type="project" value="UniProtKB-SubCell"/>
</dbReference>
<dbReference type="EMBL" id="WNTK01000708">
    <property type="protein sequence ID" value="KAG9468869.1"/>
    <property type="molecule type" value="Genomic_DNA"/>
</dbReference>
<evidence type="ECO:0000313" key="6">
    <source>
        <dbReference type="EMBL" id="KAG9468869.1"/>
    </source>
</evidence>
<dbReference type="InterPro" id="IPR032675">
    <property type="entry name" value="LRR_dom_sf"/>
</dbReference>
<name>A0A8J6EH66_ELECQ</name>
<dbReference type="PANTHER" id="PTHR22710:SF2">
    <property type="entry name" value="X-RAY RADIATION RESISTANCE-ASSOCIATED PROTEIN 1"/>
    <property type="match status" value="1"/>
</dbReference>
<feature type="region of interest" description="Disordered" evidence="5">
    <location>
        <begin position="558"/>
        <end position="589"/>
    </location>
</feature>
<evidence type="ECO:0000313" key="7">
    <source>
        <dbReference type="Proteomes" id="UP000770717"/>
    </source>
</evidence>
<evidence type="ECO:0000256" key="5">
    <source>
        <dbReference type="SAM" id="MobiDB-lite"/>
    </source>
</evidence>
<feature type="compositionally biased region" description="Basic and acidic residues" evidence="5">
    <location>
        <begin position="404"/>
        <end position="420"/>
    </location>
</feature>
<protein>
    <recommendedName>
        <fullName evidence="8">X-ray radiation resistance-associated protein 1</fullName>
    </recommendedName>
</protein>
<dbReference type="InterPro" id="IPR001611">
    <property type="entry name" value="Leu-rich_rpt"/>
</dbReference>
<gene>
    <name evidence="6" type="ORF">GDO78_021804</name>
</gene>
<keyword evidence="3" id="KW-0433">Leucine-rich repeat</keyword>
<comment type="subcellular location">
    <subcellularLocation>
        <location evidence="1">Cytoplasm</location>
    </subcellularLocation>
</comment>
<organism evidence="6 7">
    <name type="scientific">Eleutherodactylus coqui</name>
    <name type="common">Puerto Rican coqui</name>
    <dbReference type="NCBI Taxonomy" id="57060"/>
    <lineage>
        <taxon>Eukaryota</taxon>
        <taxon>Metazoa</taxon>
        <taxon>Chordata</taxon>
        <taxon>Craniata</taxon>
        <taxon>Vertebrata</taxon>
        <taxon>Euteleostomi</taxon>
        <taxon>Amphibia</taxon>
        <taxon>Batrachia</taxon>
        <taxon>Anura</taxon>
        <taxon>Neobatrachia</taxon>
        <taxon>Hyloidea</taxon>
        <taxon>Eleutherodactylidae</taxon>
        <taxon>Eleutherodactylinae</taxon>
        <taxon>Eleutherodactylus</taxon>
        <taxon>Eleutherodactylus</taxon>
    </lineage>
</organism>
<feature type="region of interest" description="Disordered" evidence="5">
    <location>
        <begin position="386"/>
        <end position="420"/>
    </location>
</feature>
<keyword evidence="4" id="KW-0677">Repeat</keyword>
<evidence type="ECO:0000256" key="2">
    <source>
        <dbReference type="ARBA" id="ARBA00022490"/>
    </source>
</evidence>
<proteinExistence type="predicted"/>
<accession>A0A8J6EH66</accession>
<evidence type="ECO:0000256" key="3">
    <source>
        <dbReference type="ARBA" id="ARBA00022614"/>
    </source>
</evidence>
<sequence length="589" mass="65929">MNGIRRITVIPGELPQLEVLDLSYNSLSPGDVPQLGALPRLRVLCLTGNGLTNLPPDLSAPSTKDGEAPMFPSLEVLMLDDNLLSHPSVFVSLAGLQGLQLLNLDKNTISAVPYLPGSSPSIFGKPVPEGYVEGRGHMTQEITEDELERSKAAEDRVEYTVLRNRKDPDRTEVIFPSRRHPFTDRLLEPLDVADHPSSLPGALLSPTESPPLPSLRILSLADNKIRYEEDVLPVALLPSLEELIITGNPLATLRKGEPPLLGSFLQQRLGIKVIRKKSAGFHKPHLIIPRKEKRKVRTHIPKIPKQPLMLESLLSSFPRLPHPESDVTESVMSSSPLPPIRNLSARSMDTPLEQSQECTESSQNKEEEMSFSCDPDVESVFMTQVDNIPDSPAETLRLRSPRTAPEERESATDRKTESKKVPEKFRGYEELLDVRTDPAFIEPVGIQNNVRALEYALRRLLVYRDYKPKLHSVQKPYVPQESKLVKDVFLPSWKSKQDAASEVLSRMKQRRHLLEVPLGSALQEGGSSQEHREAKLLLKELQKKYKFFQAEVMKRASEVEGGLRAPARPPLRAQRKAGDDHRRATNGKI</sequence>
<dbReference type="SUPFAM" id="SSF52058">
    <property type="entry name" value="L domain-like"/>
    <property type="match status" value="1"/>
</dbReference>
<dbReference type="Proteomes" id="UP000770717">
    <property type="component" value="Unassembled WGS sequence"/>
</dbReference>